<protein>
    <submittedName>
        <fullName evidence="1">Uncharacterized protein</fullName>
    </submittedName>
</protein>
<name>A0ACB0KPZ5_TRIPR</name>
<keyword evidence="2" id="KW-1185">Reference proteome</keyword>
<accession>A0ACB0KPZ5</accession>
<gene>
    <name evidence="1" type="ORF">MILVUS5_LOCUS24856</name>
</gene>
<evidence type="ECO:0000313" key="1">
    <source>
        <dbReference type="EMBL" id="CAJ2658486.1"/>
    </source>
</evidence>
<dbReference type="EMBL" id="CASHSV030000311">
    <property type="protein sequence ID" value="CAJ2658486.1"/>
    <property type="molecule type" value="Genomic_DNA"/>
</dbReference>
<evidence type="ECO:0000313" key="2">
    <source>
        <dbReference type="Proteomes" id="UP001177021"/>
    </source>
</evidence>
<sequence length="113" mass="12762">MLGASLFIELKYKEQAFDEKIEKIFNLAEKVDSESISVGKAAVGNLLGGIRYFYGQSKIALSRTLNDICHCLFTNNVVQLVLGFWLMFLRRVFLLTGDSSSSFDTNREVKRGE</sequence>
<reference evidence="1" key="1">
    <citation type="submission" date="2023-10" db="EMBL/GenBank/DDBJ databases">
        <authorList>
            <person name="Rodriguez Cubillos JULIANA M."/>
            <person name="De Vega J."/>
        </authorList>
    </citation>
    <scope>NUCLEOTIDE SEQUENCE</scope>
</reference>
<comment type="caution">
    <text evidence="1">The sequence shown here is derived from an EMBL/GenBank/DDBJ whole genome shotgun (WGS) entry which is preliminary data.</text>
</comment>
<dbReference type="Proteomes" id="UP001177021">
    <property type="component" value="Unassembled WGS sequence"/>
</dbReference>
<proteinExistence type="predicted"/>
<organism evidence="1 2">
    <name type="scientific">Trifolium pratense</name>
    <name type="common">Red clover</name>
    <dbReference type="NCBI Taxonomy" id="57577"/>
    <lineage>
        <taxon>Eukaryota</taxon>
        <taxon>Viridiplantae</taxon>
        <taxon>Streptophyta</taxon>
        <taxon>Embryophyta</taxon>
        <taxon>Tracheophyta</taxon>
        <taxon>Spermatophyta</taxon>
        <taxon>Magnoliopsida</taxon>
        <taxon>eudicotyledons</taxon>
        <taxon>Gunneridae</taxon>
        <taxon>Pentapetalae</taxon>
        <taxon>rosids</taxon>
        <taxon>fabids</taxon>
        <taxon>Fabales</taxon>
        <taxon>Fabaceae</taxon>
        <taxon>Papilionoideae</taxon>
        <taxon>50 kb inversion clade</taxon>
        <taxon>NPAAA clade</taxon>
        <taxon>Hologalegina</taxon>
        <taxon>IRL clade</taxon>
        <taxon>Trifolieae</taxon>
        <taxon>Trifolium</taxon>
    </lineage>
</organism>